<accession>X0YUS6</accession>
<evidence type="ECO:0008006" key="2">
    <source>
        <dbReference type="Google" id="ProtNLM"/>
    </source>
</evidence>
<protein>
    <recommendedName>
        <fullName evidence="2">Blue (type 1) copper domain-containing protein</fullName>
    </recommendedName>
</protein>
<evidence type="ECO:0000313" key="1">
    <source>
        <dbReference type="EMBL" id="GAG40381.1"/>
    </source>
</evidence>
<dbReference type="InterPro" id="IPR052721">
    <property type="entry name" value="ET_Amicyanin"/>
</dbReference>
<dbReference type="AlphaFoldDB" id="X0YUS6"/>
<dbReference type="Gene3D" id="2.60.40.420">
    <property type="entry name" value="Cupredoxins - blue copper proteins"/>
    <property type="match status" value="1"/>
</dbReference>
<dbReference type="InterPro" id="IPR008972">
    <property type="entry name" value="Cupredoxin"/>
</dbReference>
<proteinExistence type="predicted"/>
<comment type="caution">
    <text evidence="1">The sequence shown here is derived from an EMBL/GenBank/DDBJ whole genome shotgun (WGS) entry which is preliminary data.</text>
</comment>
<dbReference type="PANTHER" id="PTHR36507:SF1">
    <property type="entry name" value="BLL1555 PROTEIN"/>
    <property type="match status" value="1"/>
</dbReference>
<feature type="non-terminal residue" evidence="1">
    <location>
        <position position="1"/>
    </location>
</feature>
<organism evidence="1">
    <name type="scientific">marine sediment metagenome</name>
    <dbReference type="NCBI Taxonomy" id="412755"/>
    <lineage>
        <taxon>unclassified sequences</taxon>
        <taxon>metagenomes</taxon>
        <taxon>ecological metagenomes</taxon>
    </lineage>
</organism>
<sequence length="57" mass="6326">TWTNLDSVAHTVTSETDLFDSGNLARNATFSYSFADRGTFSYYCAIHPSMRGKVSVE</sequence>
<dbReference type="PANTHER" id="PTHR36507">
    <property type="entry name" value="BLL1555 PROTEIN"/>
    <property type="match status" value="1"/>
</dbReference>
<name>X0YUS6_9ZZZZ</name>
<gene>
    <name evidence="1" type="ORF">S01H1_69523</name>
</gene>
<dbReference type="EMBL" id="BARS01046169">
    <property type="protein sequence ID" value="GAG40381.1"/>
    <property type="molecule type" value="Genomic_DNA"/>
</dbReference>
<dbReference type="SUPFAM" id="SSF49503">
    <property type="entry name" value="Cupredoxins"/>
    <property type="match status" value="1"/>
</dbReference>
<reference evidence="1" key="1">
    <citation type="journal article" date="2014" name="Front. Microbiol.">
        <title>High frequency of phylogenetically diverse reductive dehalogenase-homologous genes in deep subseafloor sedimentary metagenomes.</title>
        <authorList>
            <person name="Kawai M."/>
            <person name="Futagami T."/>
            <person name="Toyoda A."/>
            <person name="Takaki Y."/>
            <person name="Nishi S."/>
            <person name="Hori S."/>
            <person name="Arai W."/>
            <person name="Tsubouchi T."/>
            <person name="Morono Y."/>
            <person name="Uchiyama I."/>
            <person name="Ito T."/>
            <person name="Fujiyama A."/>
            <person name="Inagaki F."/>
            <person name="Takami H."/>
        </authorList>
    </citation>
    <scope>NUCLEOTIDE SEQUENCE</scope>
    <source>
        <strain evidence="1">Expedition CK06-06</strain>
    </source>
</reference>